<evidence type="ECO:0000313" key="4">
    <source>
        <dbReference type="Proteomes" id="UP000799444"/>
    </source>
</evidence>
<dbReference type="Proteomes" id="UP000799444">
    <property type="component" value="Unassembled WGS sequence"/>
</dbReference>
<sequence>MTDPHQRSAAEEIRRHTRKSLVKVPLGVPLDIPSLPSHPARISGNRDLDTLHPPRPHAYRDFDYTSSSDSDEGASGEGDSVERASVIDQDPENPYNPFHDKEAIDTEVELLQQELNRVKALLVQTKTELALEQSRRPVEYDDRYFESQVTELRFNIRQWTRAHFSNSNGYMTSRAEGTFQALSRDWAAYLEDENWRPRLIQARLWDTLERRVFDVESEWRREYVFAGRKGGHALESMFAKAALSGSSDSRSAYREWRALTFSLLFPGKGRVVESILLDDIRSRVKFTTKGIWKSLRRYLSVTDEDPDNVRLELQRIIESAIYLDLDMRKHVEDITLYNKDKTLDRRFDAKRMEETVHLDADTHVGLILSPPLYKDHDLADGQPEHTDAQGCINCLDYEAVRDVPEPGISTGKPKECVPWQQLPRDKVEL</sequence>
<protein>
    <submittedName>
        <fullName evidence="3">Uncharacterized protein</fullName>
    </submittedName>
</protein>
<feature type="coiled-coil region" evidence="1">
    <location>
        <begin position="101"/>
        <end position="128"/>
    </location>
</feature>
<dbReference type="OrthoDB" id="3914584at2759"/>
<evidence type="ECO:0000256" key="2">
    <source>
        <dbReference type="SAM" id="MobiDB-lite"/>
    </source>
</evidence>
<feature type="compositionally biased region" description="Basic and acidic residues" evidence="2">
    <location>
        <begin position="44"/>
        <end position="63"/>
    </location>
</feature>
<comment type="caution">
    <text evidence="3">The sequence shown here is derived from an EMBL/GenBank/DDBJ whole genome shotgun (WGS) entry which is preliminary data.</text>
</comment>
<accession>A0A9P4QX73</accession>
<keyword evidence="1" id="KW-0175">Coiled coil</keyword>
<keyword evidence="4" id="KW-1185">Reference proteome</keyword>
<reference evidence="3" key="1">
    <citation type="journal article" date="2020" name="Stud. Mycol.">
        <title>101 Dothideomycetes genomes: a test case for predicting lifestyles and emergence of pathogens.</title>
        <authorList>
            <person name="Haridas S."/>
            <person name="Albert R."/>
            <person name="Binder M."/>
            <person name="Bloem J."/>
            <person name="Labutti K."/>
            <person name="Salamov A."/>
            <person name="Andreopoulos B."/>
            <person name="Baker S."/>
            <person name="Barry K."/>
            <person name="Bills G."/>
            <person name="Bluhm B."/>
            <person name="Cannon C."/>
            <person name="Castanera R."/>
            <person name="Culley D."/>
            <person name="Daum C."/>
            <person name="Ezra D."/>
            <person name="Gonzalez J."/>
            <person name="Henrissat B."/>
            <person name="Kuo A."/>
            <person name="Liang C."/>
            <person name="Lipzen A."/>
            <person name="Lutzoni F."/>
            <person name="Magnuson J."/>
            <person name="Mondo S."/>
            <person name="Nolan M."/>
            <person name="Ohm R."/>
            <person name="Pangilinan J."/>
            <person name="Park H.-J."/>
            <person name="Ramirez L."/>
            <person name="Alfaro M."/>
            <person name="Sun H."/>
            <person name="Tritt A."/>
            <person name="Yoshinaga Y."/>
            <person name="Zwiers L.-H."/>
            <person name="Turgeon B."/>
            <person name="Goodwin S."/>
            <person name="Spatafora J."/>
            <person name="Crous P."/>
            <person name="Grigoriev I."/>
        </authorList>
    </citation>
    <scope>NUCLEOTIDE SEQUENCE</scope>
    <source>
        <strain evidence="3">CBS 125425</strain>
    </source>
</reference>
<organism evidence="3 4">
    <name type="scientific">Polyplosphaeria fusca</name>
    <dbReference type="NCBI Taxonomy" id="682080"/>
    <lineage>
        <taxon>Eukaryota</taxon>
        <taxon>Fungi</taxon>
        <taxon>Dikarya</taxon>
        <taxon>Ascomycota</taxon>
        <taxon>Pezizomycotina</taxon>
        <taxon>Dothideomycetes</taxon>
        <taxon>Pleosporomycetidae</taxon>
        <taxon>Pleosporales</taxon>
        <taxon>Tetraplosphaeriaceae</taxon>
        <taxon>Polyplosphaeria</taxon>
    </lineage>
</organism>
<feature type="compositionally biased region" description="Basic and acidic residues" evidence="2">
    <location>
        <begin position="1"/>
        <end position="14"/>
    </location>
</feature>
<dbReference type="AlphaFoldDB" id="A0A9P4QX73"/>
<feature type="region of interest" description="Disordered" evidence="2">
    <location>
        <begin position="1"/>
        <end position="99"/>
    </location>
</feature>
<evidence type="ECO:0000256" key="1">
    <source>
        <dbReference type="SAM" id="Coils"/>
    </source>
</evidence>
<name>A0A9P4QX73_9PLEO</name>
<dbReference type="EMBL" id="ML996134">
    <property type="protein sequence ID" value="KAF2735588.1"/>
    <property type="molecule type" value="Genomic_DNA"/>
</dbReference>
<proteinExistence type="predicted"/>
<evidence type="ECO:0000313" key="3">
    <source>
        <dbReference type="EMBL" id="KAF2735588.1"/>
    </source>
</evidence>
<gene>
    <name evidence="3" type="ORF">EJ04DRAFT_576069</name>
</gene>